<proteinExistence type="predicted"/>
<protein>
    <submittedName>
        <fullName evidence="1">Uncharacterized protein</fullName>
    </submittedName>
</protein>
<evidence type="ECO:0000313" key="1">
    <source>
        <dbReference type="EMBL" id="DAD82851.1"/>
    </source>
</evidence>
<accession>A0A8S5MLP2</accession>
<name>A0A8S5MLP2_9CAUD</name>
<organism evidence="1">
    <name type="scientific">Siphoviridae sp. ctXZx16</name>
    <dbReference type="NCBI Taxonomy" id="2826371"/>
    <lineage>
        <taxon>Viruses</taxon>
        <taxon>Duplodnaviria</taxon>
        <taxon>Heunggongvirae</taxon>
        <taxon>Uroviricota</taxon>
        <taxon>Caudoviricetes</taxon>
    </lineage>
</organism>
<dbReference type="EMBL" id="BK014925">
    <property type="protein sequence ID" value="DAD82851.1"/>
    <property type="molecule type" value="Genomic_DNA"/>
</dbReference>
<reference evidence="1" key="1">
    <citation type="journal article" date="2021" name="Proc. Natl. Acad. Sci. U.S.A.">
        <title>A Catalog of Tens of Thousands of Viruses from Human Metagenomes Reveals Hidden Associations with Chronic Diseases.</title>
        <authorList>
            <person name="Tisza M.J."/>
            <person name="Buck C.B."/>
        </authorList>
    </citation>
    <scope>NUCLEOTIDE SEQUENCE</scope>
    <source>
        <strain evidence="1">CtXZx16</strain>
    </source>
</reference>
<sequence>MKNKYNLSLTQIDKIEKDIMKLSSSVGYIDFLSTHYENETYEEIGSILDEYCVGGDYDFIVPESVNVIDIYPYIYSNMEHNLGYDGKYLCEIFDCPVSPDDYDYED</sequence>